<dbReference type="Gene3D" id="3.40.50.720">
    <property type="entry name" value="NAD(P)-binding Rossmann-like Domain"/>
    <property type="match status" value="1"/>
</dbReference>
<comment type="caution">
    <text evidence="3">The sequence shown here is derived from an EMBL/GenBank/DDBJ whole genome shotgun (WGS) entry which is preliminary data.</text>
</comment>
<dbReference type="EMBL" id="JAUEPO010000007">
    <property type="protein sequence ID" value="KAK3317339.1"/>
    <property type="molecule type" value="Genomic_DNA"/>
</dbReference>
<evidence type="ECO:0000256" key="2">
    <source>
        <dbReference type="ARBA" id="ARBA00023621"/>
    </source>
</evidence>
<reference evidence="3" key="1">
    <citation type="journal article" date="2023" name="Mol. Phylogenet. Evol.">
        <title>Genome-scale phylogeny and comparative genomics of the fungal order Sordariales.</title>
        <authorList>
            <person name="Hensen N."/>
            <person name="Bonometti L."/>
            <person name="Westerberg I."/>
            <person name="Brannstrom I.O."/>
            <person name="Guillou S."/>
            <person name="Cros-Aarteil S."/>
            <person name="Calhoun S."/>
            <person name="Haridas S."/>
            <person name="Kuo A."/>
            <person name="Mondo S."/>
            <person name="Pangilinan J."/>
            <person name="Riley R."/>
            <person name="LaButti K."/>
            <person name="Andreopoulos B."/>
            <person name="Lipzen A."/>
            <person name="Chen C."/>
            <person name="Yan M."/>
            <person name="Daum C."/>
            <person name="Ng V."/>
            <person name="Clum A."/>
            <person name="Steindorff A."/>
            <person name="Ohm R.A."/>
            <person name="Martin F."/>
            <person name="Silar P."/>
            <person name="Natvig D.O."/>
            <person name="Lalanne C."/>
            <person name="Gautier V."/>
            <person name="Ament-Velasquez S.L."/>
            <person name="Kruys A."/>
            <person name="Hutchinson M.I."/>
            <person name="Powell A.J."/>
            <person name="Barry K."/>
            <person name="Miller A.N."/>
            <person name="Grigoriev I.V."/>
            <person name="Debuchy R."/>
            <person name="Gladieux P."/>
            <person name="Hiltunen Thoren M."/>
            <person name="Johannesson H."/>
        </authorList>
    </citation>
    <scope>NUCLEOTIDE SEQUENCE</scope>
    <source>
        <strain evidence="3">SMH4131-1</strain>
    </source>
</reference>
<reference evidence="3" key="2">
    <citation type="submission" date="2023-06" db="EMBL/GenBank/DDBJ databases">
        <authorList>
            <consortium name="Lawrence Berkeley National Laboratory"/>
            <person name="Haridas S."/>
            <person name="Hensen N."/>
            <person name="Bonometti L."/>
            <person name="Westerberg I."/>
            <person name="Brannstrom I.O."/>
            <person name="Guillou S."/>
            <person name="Cros-Aarteil S."/>
            <person name="Calhoun S."/>
            <person name="Kuo A."/>
            <person name="Mondo S."/>
            <person name="Pangilinan J."/>
            <person name="Riley R."/>
            <person name="Labutti K."/>
            <person name="Andreopoulos B."/>
            <person name="Lipzen A."/>
            <person name="Chen C."/>
            <person name="Yanf M."/>
            <person name="Daum C."/>
            <person name="Ng V."/>
            <person name="Clum A."/>
            <person name="Steindorff A."/>
            <person name="Ohm R."/>
            <person name="Martin F."/>
            <person name="Silar P."/>
            <person name="Natvig D."/>
            <person name="Lalanne C."/>
            <person name="Gautier V."/>
            <person name="Ament-Velasquez S.L."/>
            <person name="Kruys A."/>
            <person name="Hutchinson M.I."/>
            <person name="Powell A.J."/>
            <person name="Barry K."/>
            <person name="Miller A.N."/>
            <person name="Grigoriev I.V."/>
            <person name="Debuchy R."/>
            <person name="Gladieux P."/>
            <person name="Thoren M.H."/>
            <person name="Johannesson H."/>
        </authorList>
    </citation>
    <scope>NUCLEOTIDE SEQUENCE</scope>
    <source>
        <strain evidence="3">SMH4131-1</strain>
    </source>
</reference>
<dbReference type="InterPro" id="IPR051593">
    <property type="entry name" value="Ergosterol_Biosynth_ERG27"/>
</dbReference>
<dbReference type="GO" id="GO:0005741">
    <property type="term" value="C:mitochondrial outer membrane"/>
    <property type="evidence" value="ECO:0007669"/>
    <property type="project" value="TreeGrafter"/>
</dbReference>
<sequence>MATPTPKGTIVVTGANGGLGSAIVARVVSTPDLAAYHGIYTVRDPSSAVIPALQSSSSSNHAHDIVALDLAKLSSVRAAAAALNERVAAGEIPPIRALVLNAGYQEMDAQRMTEDGFTMTFEVNYLSQWLLALLLLQSMDKEVGRIVVVGSLAHDPYAKQNEIPYKKFSKTTIETDTIDPIAKGTWSTYEEDPSWESGMRRYGAAKLFEVMMIGELQRRLDTDPALSKLSILGVDPGTMPTNIARRSPWFIRILMFQLIFPLVARVATWRNPTGNPTYRTPDKSAADVLSAAMDNNPVLGERPKGLYLNGSEVCDMSAEAKDAKKRELVWRDSVRYAGLKEGETVLVNWR</sequence>
<keyword evidence="4" id="KW-1185">Reference proteome</keyword>
<dbReference type="SUPFAM" id="SSF51735">
    <property type="entry name" value="NAD(P)-binding Rossmann-fold domains"/>
    <property type="match status" value="1"/>
</dbReference>
<dbReference type="GO" id="GO:0005789">
    <property type="term" value="C:endoplasmic reticulum membrane"/>
    <property type="evidence" value="ECO:0007669"/>
    <property type="project" value="TreeGrafter"/>
</dbReference>
<dbReference type="Proteomes" id="UP001286456">
    <property type="component" value="Unassembled WGS sequence"/>
</dbReference>
<dbReference type="GO" id="GO:0005811">
    <property type="term" value="C:lipid droplet"/>
    <property type="evidence" value="ECO:0007669"/>
    <property type="project" value="TreeGrafter"/>
</dbReference>
<protein>
    <recommendedName>
        <fullName evidence="2">3beta-hydroxysteroid 3-dehydrogenase</fullName>
        <ecNumber evidence="2">1.1.1.270</ecNumber>
    </recommendedName>
</protein>
<evidence type="ECO:0000313" key="3">
    <source>
        <dbReference type="EMBL" id="KAK3317339.1"/>
    </source>
</evidence>
<evidence type="ECO:0000256" key="1">
    <source>
        <dbReference type="ARBA" id="ARBA00023589"/>
    </source>
</evidence>
<dbReference type="GO" id="GO:0000253">
    <property type="term" value="F:3-beta-hydroxysteroid 3-dehydrogenase (NADP+) activity"/>
    <property type="evidence" value="ECO:0007669"/>
    <property type="project" value="UniProtKB-EC"/>
</dbReference>
<dbReference type="Pfam" id="PF00106">
    <property type="entry name" value="adh_short"/>
    <property type="match status" value="1"/>
</dbReference>
<dbReference type="InterPro" id="IPR002347">
    <property type="entry name" value="SDR_fam"/>
</dbReference>
<dbReference type="InterPro" id="IPR036291">
    <property type="entry name" value="NAD(P)-bd_dom_sf"/>
</dbReference>
<dbReference type="PANTHER" id="PTHR43647:SF4">
    <property type="entry name" value="KETOREDUCTASE (KR) DOMAIN-CONTAINING PROTEIN"/>
    <property type="match status" value="1"/>
</dbReference>
<dbReference type="PRINTS" id="PR00081">
    <property type="entry name" value="GDHRDH"/>
</dbReference>
<organism evidence="3 4">
    <name type="scientific">Cercophora scortea</name>
    <dbReference type="NCBI Taxonomy" id="314031"/>
    <lineage>
        <taxon>Eukaryota</taxon>
        <taxon>Fungi</taxon>
        <taxon>Dikarya</taxon>
        <taxon>Ascomycota</taxon>
        <taxon>Pezizomycotina</taxon>
        <taxon>Sordariomycetes</taxon>
        <taxon>Sordariomycetidae</taxon>
        <taxon>Sordariales</taxon>
        <taxon>Lasiosphaeriaceae</taxon>
        <taxon>Cercophora</taxon>
    </lineage>
</organism>
<gene>
    <name evidence="3" type="ORF">B0T19DRAFT_289976</name>
</gene>
<dbReference type="AlphaFoldDB" id="A0AAE0I314"/>
<proteinExistence type="predicted"/>
<dbReference type="EC" id="1.1.1.270" evidence="2"/>
<evidence type="ECO:0000313" key="4">
    <source>
        <dbReference type="Proteomes" id="UP001286456"/>
    </source>
</evidence>
<name>A0AAE0I314_9PEZI</name>
<dbReference type="PANTHER" id="PTHR43647">
    <property type="entry name" value="DEHYDROGENASE"/>
    <property type="match status" value="1"/>
</dbReference>
<accession>A0AAE0I314</accession>
<comment type="pathway">
    <text evidence="1">Steroid biosynthesis; zymosterol biosynthesis; zymosterol from lanosterol: step 5/6.</text>
</comment>